<comment type="function">
    <text evidence="13">S-adenosyl-L-methionine-dependent methyltransferase that mediates RNA cap1 2'-O-ribose methylation to the 5'-cap structure of RNAs. Methylates the ribose of the first nucleotide of a m(7)GpppG-capped mRNA to produce m(7)GpppNmp (cap1).</text>
</comment>
<proteinExistence type="predicted"/>
<dbReference type="PROSITE" id="PS50174">
    <property type="entry name" value="G_PATCH"/>
    <property type="match status" value="1"/>
</dbReference>
<evidence type="ECO:0000256" key="1">
    <source>
        <dbReference type="ARBA" id="ARBA00002664"/>
    </source>
</evidence>
<evidence type="ECO:0000259" key="17">
    <source>
        <dbReference type="PROSITE" id="PS51613"/>
    </source>
</evidence>
<evidence type="ECO:0000256" key="5">
    <source>
        <dbReference type="ARBA" id="ARBA00021136"/>
    </source>
</evidence>
<dbReference type="Gene3D" id="3.30.470.30">
    <property type="entry name" value="DNA ligase/mRNA capping enzyme"/>
    <property type="match status" value="1"/>
</dbReference>
<evidence type="ECO:0000256" key="4">
    <source>
        <dbReference type="ARBA" id="ARBA00011923"/>
    </source>
</evidence>
<evidence type="ECO:0000256" key="13">
    <source>
        <dbReference type="RuleBase" id="RU368012"/>
    </source>
</evidence>
<dbReference type="CTD" id="23070"/>
<keyword evidence="15" id="KW-0812">Transmembrane</keyword>
<feature type="region of interest" description="Disordered" evidence="14">
    <location>
        <begin position="34"/>
        <end position="95"/>
    </location>
</feature>
<keyword evidence="19" id="KW-1185">Reference proteome</keyword>
<dbReference type="InterPro" id="IPR025816">
    <property type="entry name" value="RrmJ-type_MeTrfase"/>
</dbReference>
<evidence type="ECO:0000256" key="12">
    <source>
        <dbReference type="ARBA" id="ARBA00049042"/>
    </source>
</evidence>
<comment type="catalytic activity">
    <reaction evidence="12 13">
        <text>a 5'-end (N(7)-methyl 5'-triphosphoguanosine)-ribonucleoside in mRNA + S-adenosyl-L-methionine = a 5'-end (N(7)-methyl 5'-triphosphoguanosine)-(2'-O-methyl-ribonucleoside) in mRNA + S-adenosyl-L-homocysteine + H(+)</text>
        <dbReference type="Rhea" id="RHEA:67020"/>
        <dbReference type="Rhea" id="RHEA-COMP:17167"/>
        <dbReference type="Rhea" id="RHEA-COMP:17168"/>
        <dbReference type="ChEBI" id="CHEBI:15378"/>
        <dbReference type="ChEBI" id="CHEBI:57856"/>
        <dbReference type="ChEBI" id="CHEBI:59789"/>
        <dbReference type="ChEBI" id="CHEBI:156461"/>
        <dbReference type="ChEBI" id="CHEBI:167609"/>
        <dbReference type="EC" id="2.1.1.57"/>
    </reaction>
</comment>
<reference evidence="18" key="2">
    <citation type="submission" date="2025-08" db="UniProtKB">
        <authorList>
            <consortium name="Ensembl"/>
        </authorList>
    </citation>
    <scope>IDENTIFICATION</scope>
</reference>
<keyword evidence="7 13" id="KW-0507">mRNA processing</keyword>
<keyword evidence="15" id="KW-0472">Membrane</keyword>
<dbReference type="FunFam" id="3.30.470.30:FF:000006">
    <property type="entry name" value="Cap methyltransferase 1"/>
    <property type="match status" value="1"/>
</dbReference>
<dbReference type="GO" id="GO:0005654">
    <property type="term" value="C:nucleoplasm"/>
    <property type="evidence" value="ECO:0007669"/>
    <property type="project" value="Ensembl"/>
</dbReference>
<dbReference type="InterPro" id="IPR000467">
    <property type="entry name" value="G_patch_dom"/>
</dbReference>
<dbReference type="GO" id="GO:0032259">
    <property type="term" value="P:methylation"/>
    <property type="evidence" value="ECO:0007669"/>
    <property type="project" value="UniProtKB-KW"/>
</dbReference>
<evidence type="ECO:0000256" key="3">
    <source>
        <dbReference type="ARBA" id="ARBA00011551"/>
    </source>
</evidence>
<dbReference type="Pfam" id="PF01585">
    <property type="entry name" value="G-patch"/>
    <property type="match status" value="1"/>
</dbReference>
<accession>A0A7N4NYM1</accession>
<evidence type="ECO:0000256" key="6">
    <source>
        <dbReference type="ARBA" id="ARBA00022603"/>
    </source>
</evidence>
<reference evidence="18 19" key="1">
    <citation type="journal article" date="2011" name="Proc. Natl. Acad. Sci. U.S.A.">
        <title>Genetic diversity and population structure of the endangered marsupial Sarcophilus harrisii (Tasmanian devil).</title>
        <authorList>
            <person name="Miller W."/>
            <person name="Hayes V.M."/>
            <person name="Ratan A."/>
            <person name="Petersen D.C."/>
            <person name="Wittekindt N.E."/>
            <person name="Miller J."/>
            <person name="Walenz B."/>
            <person name="Knight J."/>
            <person name="Qi J."/>
            <person name="Zhao F."/>
            <person name="Wang Q."/>
            <person name="Bedoya-Reina O.C."/>
            <person name="Katiyar N."/>
            <person name="Tomsho L.P."/>
            <person name="Kasson L.M."/>
            <person name="Hardie R.A."/>
            <person name="Woodbridge P."/>
            <person name="Tindall E.A."/>
            <person name="Bertelsen M.F."/>
            <person name="Dixon D."/>
            <person name="Pyecroft S."/>
            <person name="Helgen K.M."/>
            <person name="Lesk A.M."/>
            <person name="Pringle T.H."/>
            <person name="Patterson N."/>
            <person name="Zhang Y."/>
            <person name="Kreiss A."/>
            <person name="Woods G.M."/>
            <person name="Jones M.E."/>
            <person name="Schuster S.C."/>
        </authorList>
    </citation>
    <scope>NUCLEOTIDE SEQUENCE [LARGE SCALE GENOMIC DNA]</scope>
</reference>
<dbReference type="EC" id="2.1.1.57" evidence="4 13"/>
<reference evidence="18" key="3">
    <citation type="submission" date="2025-09" db="UniProtKB">
        <authorList>
            <consortium name="Ensembl"/>
        </authorList>
    </citation>
    <scope>IDENTIFICATION</scope>
</reference>
<keyword evidence="15" id="KW-1133">Transmembrane helix</keyword>
<evidence type="ECO:0000256" key="15">
    <source>
        <dbReference type="SAM" id="Phobius"/>
    </source>
</evidence>
<name>A0A7N4NYM1_SARHA</name>
<dbReference type="GO" id="GO:0006370">
    <property type="term" value="P:7-methylguanosine mRNA capping"/>
    <property type="evidence" value="ECO:0007669"/>
    <property type="project" value="UniProtKB-UniRule"/>
</dbReference>
<dbReference type="GeneTree" id="ENSGT00940000157172"/>
<dbReference type="GO" id="GO:0003676">
    <property type="term" value="F:nucleic acid binding"/>
    <property type="evidence" value="ECO:0007669"/>
    <property type="project" value="UniProtKB-UniRule"/>
</dbReference>
<dbReference type="InterPro" id="IPR002877">
    <property type="entry name" value="RNA_MeTrfase_FtsJ_dom"/>
</dbReference>
<dbReference type="Gene3D" id="3.40.50.12760">
    <property type="match status" value="1"/>
</dbReference>
<evidence type="ECO:0000313" key="18">
    <source>
        <dbReference type="Ensembl" id="ENSSHAP00000030430.1"/>
    </source>
</evidence>
<evidence type="ECO:0000256" key="11">
    <source>
        <dbReference type="ARBA" id="ARBA00023242"/>
    </source>
</evidence>
<dbReference type="InterPro" id="IPR050851">
    <property type="entry name" value="mRNA_Cap_2O-Ribose_MeTrfase"/>
</dbReference>
<dbReference type="PROSITE" id="PS51613">
    <property type="entry name" value="SAM_MT_RRMJ"/>
    <property type="match status" value="1"/>
</dbReference>
<evidence type="ECO:0000259" key="16">
    <source>
        <dbReference type="PROSITE" id="PS50174"/>
    </source>
</evidence>
<dbReference type="FunCoup" id="A0A7N4NYM1">
    <property type="interactions" value="4802"/>
</dbReference>
<comment type="subcellular location">
    <subcellularLocation>
        <location evidence="2 13">Nucleus</location>
    </subcellularLocation>
</comment>
<dbReference type="PROSITE" id="PS01159">
    <property type="entry name" value="WW_DOMAIN_1"/>
    <property type="match status" value="1"/>
</dbReference>
<comment type="subunit">
    <text evidence="3">Interacts with POLR2A (via C-terminus).</text>
</comment>
<dbReference type="SUPFAM" id="SSF53335">
    <property type="entry name" value="S-adenosyl-L-methionine-dependent methyltransferases"/>
    <property type="match status" value="1"/>
</dbReference>
<feature type="domain" description="RrmJ-type SAM-dependent 2'-O-MTase" evidence="17">
    <location>
        <begin position="258"/>
        <end position="477"/>
    </location>
</feature>
<dbReference type="Proteomes" id="UP000007648">
    <property type="component" value="Unassembled WGS sequence"/>
</dbReference>
<dbReference type="InterPro" id="IPR029063">
    <property type="entry name" value="SAM-dependent_MTases_sf"/>
</dbReference>
<evidence type="ECO:0000256" key="8">
    <source>
        <dbReference type="ARBA" id="ARBA00022679"/>
    </source>
</evidence>
<evidence type="ECO:0000256" key="9">
    <source>
        <dbReference type="ARBA" id="ARBA00022691"/>
    </source>
</evidence>
<dbReference type="FunFam" id="3.40.50.12760:FF:000001">
    <property type="entry name" value="Cap methyltransferase 1"/>
    <property type="match status" value="1"/>
</dbReference>
<dbReference type="SMART" id="SM00443">
    <property type="entry name" value="G_patch"/>
    <property type="match status" value="1"/>
</dbReference>
<feature type="domain" description="G-patch" evidence="16">
    <location>
        <begin position="114"/>
        <end position="160"/>
    </location>
</feature>
<dbReference type="PANTHER" id="PTHR16121">
    <property type="entry name" value="CAP-SPECIFIC MRNA (NUCLEOSIDE-2'-O-)-METHYLTRANSFERASE 1-RELATED"/>
    <property type="match status" value="1"/>
</dbReference>
<keyword evidence="11 13" id="KW-0539">Nucleus</keyword>
<protein>
    <recommendedName>
        <fullName evidence="5 13">Cap-specific mRNA (nucleoside-2'-O-)-methyltransferase 1</fullName>
        <ecNumber evidence="4 13">2.1.1.57</ecNumber>
    </recommendedName>
    <alternativeName>
        <fullName evidence="13">Cap1 2'O-ribose methyltransferase 1</fullName>
    </alternativeName>
</protein>
<keyword evidence="6 13" id="KW-0489">Methyltransferase</keyword>
<dbReference type="KEGG" id="shr:100932113"/>
<gene>
    <name evidence="18" type="primary">CMTR1</name>
</gene>
<dbReference type="Pfam" id="PF01728">
    <property type="entry name" value="FtsJ"/>
    <property type="match status" value="1"/>
</dbReference>
<evidence type="ECO:0000313" key="19">
    <source>
        <dbReference type="Proteomes" id="UP000007648"/>
    </source>
</evidence>
<dbReference type="GeneID" id="100932113"/>
<dbReference type="GO" id="GO:0004483">
    <property type="term" value="F:methyltransferase cap1 activity"/>
    <property type="evidence" value="ECO:0007669"/>
    <property type="project" value="UniProtKB-UniRule"/>
</dbReference>
<evidence type="ECO:0000256" key="10">
    <source>
        <dbReference type="ARBA" id="ARBA00023042"/>
    </source>
</evidence>
<evidence type="ECO:0000256" key="14">
    <source>
        <dbReference type="SAM" id="MobiDB-lite"/>
    </source>
</evidence>
<keyword evidence="10 13" id="KW-0506">mRNA capping</keyword>
<dbReference type="GO" id="GO:0016556">
    <property type="term" value="P:mRNA modification"/>
    <property type="evidence" value="ECO:0007669"/>
    <property type="project" value="UniProtKB-UniRule"/>
</dbReference>
<keyword evidence="9 13" id="KW-0949">S-adenosyl-L-methionine</keyword>
<dbReference type="PANTHER" id="PTHR16121:SF0">
    <property type="entry name" value="CAP-SPECIFIC MRNA (NUCLEOSIDE-2'-O-)-METHYLTRANSFERASE 1"/>
    <property type="match status" value="1"/>
</dbReference>
<keyword evidence="8 13" id="KW-0808">Transferase</keyword>
<dbReference type="GO" id="GO:0005737">
    <property type="term" value="C:cytoplasm"/>
    <property type="evidence" value="ECO:0007669"/>
    <property type="project" value="TreeGrafter"/>
</dbReference>
<dbReference type="RefSeq" id="XP_012404475.2">
    <property type="nucleotide sequence ID" value="XM_012549021.3"/>
</dbReference>
<dbReference type="AlphaFoldDB" id="A0A7N4NYM1"/>
<sequence>MLCSHSMWTWQSIFFFSLHIILGIGVIMKRRGEGEFSSPQKKQKKRAAELGLTLSSTSDEEAPPFGNHGPQESSTSLSGSDSENEEKRPVSSSFSNDFKADSLVEGTSSRYSMYNSVSQKMMAKMGFREGEGLGKHSQGRKDIVEASNQKGRRGLGLTLKGFDQELNVDWRDEPEPSICEQVSWFPECTTEIPDTQEMCEWMTVGKRKMIIEDETEFCGEELLHNVLKCKTVFDDLDGEEMRRARTRSNPYEMIRGVFFLNRAAMKMANIDFVFDRMFTNPKDSSGNSLLKDRSPELLYFADVCAGPGGFSEYVLWRKKWHAKGFGMTLKGPNDFKLEDFYAASSELFEPYYGEGGIDGDGDITRPENITAFRNFVLDNTDRKGVHFMMADGGFSVEKQENLQEILSKQLLLCQFLTGLSVIRTGGHFVCKTFDLFTPFSVGLIYLLYTCFERVSLFKPVTSRPANSERYVVCKSLKSGIDDVREYLFKVNNRLNQLRKSELDVNLVVPLDVIKGDPEFTDYMIRSNESHCSSQIKALAKIYAFVQDSTLSEPRQAEIRKGCLQLWGIPDQARVALSSSDPKSKFFELIKGTDIDIFSYKSTPLNNKTLDKIRCVLDYRCMVSGSEPKFLIGLGKSQIYTWDGRQSDRWTKLDLKTELPRDTLLSVEIVHELKGEGKAQRKISAIHILDALVLNGHDIREQHFNQRIQLAEKFVKAVSKPSRPDMNPIRVKEVYRLEDMEKIFVRLEMKVIKGSHNMLRLSYTGRDDRHFVPTGLYIVRTTNEPWTMAFSKSCKRKFFFNKTTGFSTYKMPLDAIAPFHICYYGRLFWKWGDGVRVHDSQKCQNPEELSKDDILSFIRVHSV</sequence>
<evidence type="ECO:0000256" key="7">
    <source>
        <dbReference type="ARBA" id="ARBA00022664"/>
    </source>
</evidence>
<feature type="transmembrane region" description="Helical" evidence="15">
    <location>
        <begin position="7"/>
        <end position="28"/>
    </location>
</feature>
<comment type="function">
    <text evidence="1">S-adenosyl-L-methionine-dependent methyltransferase that mediates mRNA cap1 2'-O-ribose methylation to the 5'-cap structure of mRNAs. Methylates the ribose of the first nucleotide of a m(7)GpppG-capped mRNA and small nuclear RNA (snRNA) to produce m(7)GpppRm (cap1). Displays a preference for cap0 transcripts. Cap1 modification is linked to higher levels of translation. May be involved in the interferon response pathway.</text>
</comment>
<dbReference type="Ensembl" id="ENSSHAT00000027063.1">
    <property type="protein sequence ID" value="ENSSHAP00000030430.1"/>
    <property type="gene ID" value="ENSSHAG00000015917.2"/>
</dbReference>
<dbReference type="InParanoid" id="A0A7N4NYM1"/>
<evidence type="ECO:0000256" key="2">
    <source>
        <dbReference type="ARBA" id="ARBA00004123"/>
    </source>
</evidence>
<dbReference type="InterPro" id="IPR001202">
    <property type="entry name" value="WW_dom"/>
</dbReference>
<organism evidence="18 19">
    <name type="scientific">Sarcophilus harrisii</name>
    <name type="common">Tasmanian devil</name>
    <name type="synonym">Sarcophilus laniarius</name>
    <dbReference type="NCBI Taxonomy" id="9305"/>
    <lineage>
        <taxon>Eukaryota</taxon>
        <taxon>Metazoa</taxon>
        <taxon>Chordata</taxon>
        <taxon>Craniata</taxon>
        <taxon>Vertebrata</taxon>
        <taxon>Euteleostomi</taxon>
        <taxon>Mammalia</taxon>
        <taxon>Metatheria</taxon>
        <taxon>Dasyuromorphia</taxon>
        <taxon>Dasyuridae</taxon>
        <taxon>Sarcophilus</taxon>
    </lineage>
</organism>